<feature type="region of interest" description="Disordered" evidence="7">
    <location>
        <begin position="338"/>
        <end position="359"/>
    </location>
</feature>
<dbReference type="GO" id="GO:0005634">
    <property type="term" value="C:nucleus"/>
    <property type="evidence" value="ECO:0007669"/>
    <property type="project" value="UniProtKB-SubCell"/>
</dbReference>
<dbReference type="PROSITE" id="PS50217">
    <property type="entry name" value="BZIP"/>
    <property type="match status" value="1"/>
</dbReference>
<sequence>MRRFPHKEMADVIVGMRMNVMDVYEEKGIGIVPLIGTPTAMCSNEMINDCFFGSDYAPSPLFRRRTSNESVTCGEDNALTSPSDQPNLAVGAEPFADQFFGVEGESPPTRKFCEDDVNVPVKNSWRAEESSSSCLVDGLSWIEEWMDMNGIFDPTNDLISFDIDLPECHQSILHDQVIPEVKIASTDASALPTARDDQIVVQQRSCSASGCNEMQQEASLEWSVEAEYSPVLEAISAEGEKPAIEKSVGKSFVLRPVPEATARLISPLPPGEHRLRSARVIKASYAVNSGVVQSRNSTTAIGVLGRATSAVTDRTQREVNHKMSRKFPTSPFISEKKREQNRSAAIRYRDRRREEAKRKKEELHELELRNVALKTQVSGLSKEIGYLRGILNEMLSC</sequence>
<dbReference type="InterPro" id="IPR046347">
    <property type="entry name" value="bZIP_sf"/>
</dbReference>
<dbReference type="GO" id="GO:0001228">
    <property type="term" value="F:DNA-binding transcription activator activity, RNA polymerase II-specific"/>
    <property type="evidence" value="ECO:0007669"/>
    <property type="project" value="TreeGrafter"/>
</dbReference>
<keyword evidence="5" id="KW-0804">Transcription</keyword>
<organism evidence="9 11">
    <name type="scientific">Parascaris univalens</name>
    <name type="common">Nematode worm</name>
    <dbReference type="NCBI Taxonomy" id="6257"/>
    <lineage>
        <taxon>Eukaryota</taxon>
        <taxon>Metazoa</taxon>
        <taxon>Ecdysozoa</taxon>
        <taxon>Nematoda</taxon>
        <taxon>Chromadorea</taxon>
        <taxon>Rhabditida</taxon>
        <taxon>Spirurina</taxon>
        <taxon>Ascaridomorpha</taxon>
        <taxon>Ascaridoidea</taxon>
        <taxon>Ascarididae</taxon>
        <taxon>Parascaris</taxon>
    </lineage>
</organism>
<evidence type="ECO:0000256" key="7">
    <source>
        <dbReference type="SAM" id="MobiDB-lite"/>
    </source>
</evidence>
<dbReference type="InterPro" id="IPR004827">
    <property type="entry name" value="bZIP"/>
</dbReference>
<evidence type="ECO:0000256" key="6">
    <source>
        <dbReference type="ARBA" id="ARBA00023242"/>
    </source>
</evidence>
<evidence type="ECO:0000313" key="9">
    <source>
        <dbReference type="Proteomes" id="UP000887569"/>
    </source>
</evidence>
<evidence type="ECO:0000313" key="11">
    <source>
        <dbReference type="WBParaSite" id="PgR006_g136_t02"/>
    </source>
</evidence>
<dbReference type="WBParaSite" id="PgR006_g136_t02">
    <property type="protein sequence ID" value="PgR006_g136_t02"/>
    <property type="gene ID" value="PgR006_g136"/>
</dbReference>
<evidence type="ECO:0000313" key="10">
    <source>
        <dbReference type="WBParaSite" id="PgR006_g136_t01"/>
    </source>
</evidence>
<proteinExistence type="inferred from homology"/>
<protein>
    <submittedName>
        <fullName evidence="10 11">BZIP domain-containing protein</fullName>
    </submittedName>
</protein>
<evidence type="ECO:0000256" key="3">
    <source>
        <dbReference type="ARBA" id="ARBA00023015"/>
    </source>
</evidence>
<evidence type="ECO:0000256" key="4">
    <source>
        <dbReference type="ARBA" id="ARBA00023125"/>
    </source>
</evidence>
<dbReference type="CDD" id="cd14692">
    <property type="entry name" value="bZIP_ATF4"/>
    <property type="match status" value="1"/>
</dbReference>
<dbReference type="PANTHER" id="PTHR13044">
    <property type="entry name" value="ACTIVATING TRANSCRIPTION FACTOR ATF 4/5"/>
    <property type="match status" value="1"/>
</dbReference>
<dbReference type="AlphaFoldDB" id="A0A915AEY3"/>
<comment type="subcellular location">
    <subcellularLocation>
        <location evidence="1">Nucleus</location>
    </subcellularLocation>
</comment>
<keyword evidence="4" id="KW-0238">DNA-binding</keyword>
<name>A0A915AEY3_PARUN</name>
<dbReference type="SMART" id="SM00338">
    <property type="entry name" value="BRLZ"/>
    <property type="match status" value="1"/>
</dbReference>
<dbReference type="Proteomes" id="UP000887569">
    <property type="component" value="Unplaced"/>
</dbReference>
<dbReference type="PANTHER" id="PTHR13044:SF14">
    <property type="entry name" value="CRYPTOCEPHAL, ISOFORM A"/>
    <property type="match status" value="1"/>
</dbReference>
<evidence type="ECO:0000256" key="1">
    <source>
        <dbReference type="ARBA" id="ARBA00004123"/>
    </source>
</evidence>
<dbReference type="PROSITE" id="PS00036">
    <property type="entry name" value="BZIP_BASIC"/>
    <property type="match status" value="1"/>
</dbReference>
<dbReference type="GO" id="GO:0000977">
    <property type="term" value="F:RNA polymerase II transcription regulatory region sequence-specific DNA binding"/>
    <property type="evidence" value="ECO:0007669"/>
    <property type="project" value="TreeGrafter"/>
</dbReference>
<dbReference type="SUPFAM" id="SSF57959">
    <property type="entry name" value="Leucine zipper domain"/>
    <property type="match status" value="1"/>
</dbReference>
<accession>A0A915AEY3</accession>
<dbReference type="WBParaSite" id="PgR006_g136_t01">
    <property type="protein sequence ID" value="PgR006_g136_t01"/>
    <property type="gene ID" value="PgR006_g136"/>
</dbReference>
<keyword evidence="9" id="KW-1185">Reference proteome</keyword>
<comment type="similarity">
    <text evidence="2">Belongs to the bZIP family.</text>
</comment>
<keyword evidence="6" id="KW-0539">Nucleus</keyword>
<evidence type="ECO:0000259" key="8">
    <source>
        <dbReference type="PROSITE" id="PS50217"/>
    </source>
</evidence>
<reference evidence="10 11" key="1">
    <citation type="submission" date="2022-11" db="UniProtKB">
        <authorList>
            <consortium name="WormBaseParasite"/>
        </authorList>
    </citation>
    <scope>IDENTIFICATION</scope>
</reference>
<keyword evidence="3" id="KW-0805">Transcription regulation</keyword>
<dbReference type="Pfam" id="PF00170">
    <property type="entry name" value="bZIP_1"/>
    <property type="match status" value="1"/>
</dbReference>
<evidence type="ECO:0000256" key="5">
    <source>
        <dbReference type="ARBA" id="ARBA00023163"/>
    </source>
</evidence>
<feature type="domain" description="BZIP" evidence="8">
    <location>
        <begin position="335"/>
        <end position="394"/>
    </location>
</feature>
<evidence type="ECO:0000256" key="2">
    <source>
        <dbReference type="ARBA" id="ARBA00007163"/>
    </source>
</evidence>
<dbReference type="Gene3D" id="1.20.5.170">
    <property type="match status" value="1"/>
</dbReference>